<comment type="caution">
    <text evidence="1">The sequence shown here is derived from an EMBL/GenBank/DDBJ whole genome shotgun (WGS) entry which is preliminary data.</text>
</comment>
<dbReference type="InterPro" id="IPR036397">
    <property type="entry name" value="RNaseH_sf"/>
</dbReference>
<keyword evidence="2" id="KW-1185">Reference proteome</keyword>
<organism evidence="1 2">
    <name type="scientific">Entomortierella chlamydospora</name>
    <dbReference type="NCBI Taxonomy" id="101097"/>
    <lineage>
        <taxon>Eukaryota</taxon>
        <taxon>Fungi</taxon>
        <taxon>Fungi incertae sedis</taxon>
        <taxon>Mucoromycota</taxon>
        <taxon>Mortierellomycotina</taxon>
        <taxon>Mortierellomycetes</taxon>
        <taxon>Mortierellales</taxon>
        <taxon>Mortierellaceae</taxon>
        <taxon>Entomortierella</taxon>
    </lineage>
</organism>
<evidence type="ECO:0000313" key="1">
    <source>
        <dbReference type="EMBL" id="KAF9991685.1"/>
    </source>
</evidence>
<proteinExistence type="predicted"/>
<gene>
    <name evidence="1" type="ORF">BGZ80_008961</name>
</gene>
<protein>
    <recommendedName>
        <fullName evidence="3">Tc1-like transposase DDE domain-containing protein</fullName>
    </recommendedName>
</protein>
<feature type="non-terminal residue" evidence="1">
    <location>
        <position position="64"/>
    </location>
</feature>
<name>A0A9P6MCI3_9FUNG</name>
<accession>A0A9P6MCI3</accession>
<feature type="non-terminal residue" evidence="1">
    <location>
        <position position="1"/>
    </location>
</feature>
<dbReference type="Gene3D" id="3.30.420.10">
    <property type="entry name" value="Ribonuclease H-like superfamily/Ribonuclease H"/>
    <property type="match status" value="1"/>
</dbReference>
<evidence type="ECO:0008006" key="3">
    <source>
        <dbReference type="Google" id="ProtNLM"/>
    </source>
</evidence>
<dbReference type="EMBL" id="JAAAID010005052">
    <property type="protein sequence ID" value="KAF9991685.1"/>
    <property type="molecule type" value="Genomic_DNA"/>
</dbReference>
<sequence length="64" mass="7642">HHCSSNSPDLNLIEHVWEYIKSKLNLYPETQDVWEHISTDFLQNLYKSMPTRLEEVIKNKGRNT</sequence>
<evidence type="ECO:0000313" key="2">
    <source>
        <dbReference type="Proteomes" id="UP000703661"/>
    </source>
</evidence>
<dbReference type="AlphaFoldDB" id="A0A9P6MCI3"/>
<dbReference type="Proteomes" id="UP000703661">
    <property type="component" value="Unassembled WGS sequence"/>
</dbReference>
<dbReference type="GO" id="GO:0003676">
    <property type="term" value="F:nucleic acid binding"/>
    <property type="evidence" value="ECO:0007669"/>
    <property type="project" value="InterPro"/>
</dbReference>
<reference evidence="1" key="1">
    <citation type="journal article" date="2020" name="Fungal Divers.">
        <title>Resolving the Mortierellaceae phylogeny through synthesis of multi-gene phylogenetics and phylogenomics.</title>
        <authorList>
            <person name="Vandepol N."/>
            <person name="Liber J."/>
            <person name="Desiro A."/>
            <person name="Na H."/>
            <person name="Kennedy M."/>
            <person name="Barry K."/>
            <person name="Grigoriev I.V."/>
            <person name="Miller A.N."/>
            <person name="O'Donnell K."/>
            <person name="Stajich J.E."/>
            <person name="Bonito G."/>
        </authorList>
    </citation>
    <scope>NUCLEOTIDE SEQUENCE</scope>
    <source>
        <strain evidence="1">NRRL 2769</strain>
    </source>
</reference>